<evidence type="ECO:0000313" key="2">
    <source>
        <dbReference type="Proteomes" id="UP000078463"/>
    </source>
</evidence>
<dbReference type="KEGG" id="pwu:A8O14_07585"/>
<dbReference type="RefSeq" id="WP_068948950.1">
    <property type="nucleotide sequence ID" value="NZ_CP015922.1"/>
</dbReference>
<evidence type="ECO:0000313" key="1">
    <source>
        <dbReference type="EMBL" id="ANI99942.1"/>
    </source>
</evidence>
<dbReference type="EMBL" id="CP015922">
    <property type="protein sequence ID" value="ANI99942.1"/>
    <property type="molecule type" value="Genomic_DNA"/>
</dbReference>
<dbReference type="AlphaFoldDB" id="A0A191UG64"/>
<protein>
    <submittedName>
        <fullName evidence="1">Uncharacterized protein</fullName>
    </submittedName>
</protein>
<dbReference type="OrthoDB" id="9132620at2"/>
<proteinExistence type="predicted"/>
<gene>
    <name evidence="1" type="ORF">A8O14_07585</name>
</gene>
<dbReference type="Proteomes" id="UP000078463">
    <property type="component" value="Chromosome"/>
</dbReference>
<dbReference type="STRING" id="1743168.A8O14_07585"/>
<organism evidence="1 2">
    <name type="scientific">Polynucleobacter wuianus</name>
    <dbReference type="NCBI Taxonomy" id="1743168"/>
    <lineage>
        <taxon>Bacteria</taxon>
        <taxon>Pseudomonadati</taxon>
        <taxon>Pseudomonadota</taxon>
        <taxon>Betaproteobacteria</taxon>
        <taxon>Burkholderiales</taxon>
        <taxon>Burkholderiaceae</taxon>
        <taxon>Polynucleobacter</taxon>
    </lineage>
</organism>
<sequence>MKTYPIAIELTVWFDLGLNQYEVTIDGVSKISVKRTDDVLHSRELSSAETQILLDAIEVLKVPVTEELTANSNSKASSSYELIIESAHFSLEFNWENLDVEACNTNAFESVIKLASLVQSLDLDH</sequence>
<keyword evidence="2" id="KW-1185">Reference proteome</keyword>
<accession>A0A191UG64</accession>
<name>A0A191UG64_9BURK</name>
<reference evidence="2" key="1">
    <citation type="submission" date="2016-05" db="EMBL/GenBank/DDBJ databases">
        <title>Polynucleobacter sp. QLW-P1FAT50C-4 genome.</title>
        <authorList>
            <person name="Hahn M.W."/>
        </authorList>
    </citation>
    <scope>NUCLEOTIDE SEQUENCE [LARGE SCALE GENOMIC DNA]</scope>
    <source>
        <strain evidence="2">QLW-P1FAT50C-4</strain>
    </source>
</reference>